<dbReference type="InterPro" id="IPR029063">
    <property type="entry name" value="SAM-dependent_MTases_sf"/>
</dbReference>
<keyword evidence="2" id="KW-1185">Reference proteome</keyword>
<evidence type="ECO:0000313" key="1">
    <source>
        <dbReference type="EMBL" id="ORA18964.1"/>
    </source>
</evidence>
<protein>
    <recommendedName>
        <fullName evidence="3">Macrocin O-methyltransferase</fullName>
    </recommendedName>
</protein>
<proteinExistence type="predicted"/>
<dbReference type="EMBL" id="MVHE01000033">
    <property type="protein sequence ID" value="ORA18964.1"/>
    <property type="molecule type" value="Genomic_DNA"/>
</dbReference>
<organism evidence="1 2">
    <name type="scientific">Mycobacterium angelicum</name>
    <dbReference type="NCBI Taxonomy" id="470074"/>
    <lineage>
        <taxon>Bacteria</taxon>
        <taxon>Bacillati</taxon>
        <taxon>Actinomycetota</taxon>
        <taxon>Actinomycetes</taxon>
        <taxon>Mycobacteriales</taxon>
        <taxon>Mycobacteriaceae</taxon>
        <taxon>Mycobacterium</taxon>
    </lineage>
</organism>
<gene>
    <name evidence="1" type="ORF">BST12_18170</name>
</gene>
<dbReference type="SUPFAM" id="SSF53335">
    <property type="entry name" value="S-adenosyl-L-methionine-dependent methyltransferases"/>
    <property type="match status" value="1"/>
</dbReference>
<evidence type="ECO:0008006" key="3">
    <source>
        <dbReference type="Google" id="ProtNLM"/>
    </source>
</evidence>
<accession>A0A1W9ZMC2</accession>
<reference evidence="1 2" key="1">
    <citation type="submission" date="2017-02" db="EMBL/GenBank/DDBJ databases">
        <title>The new phylogeny of genus Mycobacterium.</title>
        <authorList>
            <person name="Tortoli E."/>
            <person name="Trovato A."/>
            <person name="Cirillo D.M."/>
        </authorList>
    </citation>
    <scope>NUCLEOTIDE SEQUENCE [LARGE SCALE GENOMIC DNA]</scope>
    <source>
        <strain evidence="1 2">DSM 45057</strain>
    </source>
</reference>
<dbReference type="Proteomes" id="UP000192284">
    <property type="component" value="Unassembled WGS sequence"/>
</dbReference>
<dbReference type="Pfam" id="PF05711">
    <property type="entry name" value="TylF"/>
    <property type="match status" value="1"/>
</dbReference>
<dbReference type="RefSeq" id="WP_170062148.1">
    <property type="nucleotide sequence ID" value="NZ_JACKTS010000023.1"/>
</dbReference>
<name>A0A1W9ZMC2_MYCAN</name>
<dbReference type="InterPro" id="IPR008884">
    <property type="entry name" value="TylF_MeTrfase"/>
</dbReference>
<sequence>MSAAEQDCALVVAPGLFCAWHDGRVRVGSIDDPFAEFVATPGVVLLLSLFSTPRLRTDAYQRLSEMGVPAAREAVDRLVAMKLLIPTERAAKPDAAVSAYDVVRQLGTTHDIDAAAPEFATIFVDVQPFTLTSKPMAFALYQAVVYVVANHIRGAIVECGVASGGSMMLAAATLRARGDCDRDIFGFDTFDWSWESASERDGFVGTPDRLDGLADTPGAEQRPSGVGIERVAANLAGTGYPAERIRLVRGMVQDTLPVTPTGDIAVLRLDTDFYESTRCELETLYPRLVRGGVLILDDYGKFKGATQAADEYFARCQTRPLLHRVETQGRIATKP</sequence>
<dbReference type="AlphaFoldDB" id="A0A1W9ZMC2"/>
<evidence type="ECO:0000313" key="2">
    <source>
        <dbReference type="Proteomes" id="UP000192284"/>
    </source>
</evidence>
<dbReference type="PANTHER" id="PTHR40036:SF1">
    <property type="entry name" value="MACROCIN O-METHYLTRANSFERASE"/>
    <property type="match status" value="1"/>
</dbReference>
<dbReference type="PANTHER" id="PTHR40036">
    <property type="entry name" value="MACROCIN O-METHYLTRANSFERASE"/>
    <property type="match status" value="1"/>
</dbReference>
<dbReference type="Gene3D" id="3.40.50.150">
    <property type="entry name" value="Vaccinia Virus protein VP39"/>
    <property type="match status" value="1"/>
</dbReference>
<comment type="caution">
    <text evidence="1">The sequence shown here is derived from an EMBL/GenBank/DDBJ whole genome shotgun (WGS) entry which is preliminary data.</text>
</comment>